<keyword evidence="3" id="KW-1185">Reference proteome</keyword>
<protein>
    <submittedName>
        <fullName evidence="2">Three-helix bundle dimerization domain-containing protein</fullName>
    </submittedName>
</protein>
<accession>A0ABW6RSX7</accession>
<gene>
    <name evidence="2" type="ORF">ACFYXQ_04970</name>
</gene>
<evidence type="ECO:0000313" key="3">
    <source>
        <dbReference type="Proteomes" id="UP001601992"/>
    </source>
</evidence>
<comment type="caution">
    <text evidence="2">The sequence shown here is derived from an EMBL/GenBank/DDBJ whole genome shotgun (WGS) entry which is preliminary data.</text>
</comment>
<evidence type="ECO:0000313" key="2">
    <source>
        <dbReference type="EMBL" id="MFF3567116.1"/>
    </source>
</evidence>
<dbReference type="EMBL" id="JBIAQY010000002">
    <property type="protein sequence ID" value="MFF3567116.1"/>
    <property type="molecule type" value="Genomic_DNA"/>
</dbReference>
<proteinExistence type="predicted"/>
<dbReference type="NCBIfam" id="NF046112">
    <property type="entry name" value="MSMEG_6209_Nter"/>
    <property type="match status" value="1"/>
</dbReference>
<dbReference type="RefSeq" id="WP_245567938.1">
    <property type="nucleotide sequence ID" value="NZ_JBIAQY010000002.1"/>
</dbReference>
<reference evidence="2 3" key="1">
    <citation type="submission" date="2024-10" db="EMBL/GenBank/DDBJ databases">
        <title>The Natural Products Discovery Center: Release of the First 8490 Sequenced Strains for Exploring Actinobacteria Biosynthetic Diversity.</title>
        <authorList>
            <person name="Kalkreuter E."/>
            <person name="Kautsar S.A."/>
            <person name="Yang D."/>
            <person name="Bader C.D."/>
            <person name="Teijaro C.N."/>
            <person name="Fluegel L."/>
            <person name="Davis C.M."/>
            <person name="Simpson J.R."/>
            <person name="Lauterbach L."/>
            <person name="Steele A.D."/>
            <person name="Gui C."/>
            <person name="Meng S."/>
            <person name="Li G."/>
            <person name="Viehrig K."/>
            <person name="Ye F."/>
            <person name="Su P."/>
            <person name="Kiefer A.F."/>
            <person name="Nichols A."/>
            <person name="Cepeda A.J."/>
            <person name="Yan W."/>
            <person name="Fan B."/>
            <person name="Jiang Y."/>
            <person name="Adhikari A."/>
            <person name="Zheng C.-J."/>
            <person name="Schuster L."/>
            <person name="Cowan T.M."/>
            <person name="Smanski M.J."/>
            <person name="Chevrette M.G."/>
            <person name="De Carvalho L.P.S."/>
            <person name="Shen B."/>
        </authorList>
    </citation>
    <scope>NUCLEOTIDE SEQUENCE [LARGE SCALE GENOMIC DNA]</scope>
    <source>
        <strain evidence="2 3">NPDC002593</strain>
    </source>
</reference>
<organism evidence="2 3">
    <name type="scientific">Nocardia jiangxiensis</name>
    <dbReference type="NCBI Taxonomy" id="282685"/>
    <lineage>
        <taxon>Bacteria</taxon>
        <taxon>Bacillati</taxon>
        <taxon>Actinomycetota</taxon>
        <taxon>Actinomycetes</taxon>
        <taxon>Mycobacteriales</taxon>
        <taxon>Nocardiaceae</taxon>
        <taxon>Nocardia</taxon>
    </lineage>
</organism>
<feature type="region of interest" description="Disordered" evidence="1">
    <location>
        <begin position="73"/>
        <end position="96"/>
    </location>
</feature>
<feature type="compositionally biased region" description="Acidic residues" evidence="1">
    <location>
        <begin position="74"/>
        <end position="87"/>
    </location>
</feature>
<dbReference type="Proteomes" id="UP001601992">
    <property type="component" value="Unassembled WGS sequence"/>
</dbReference>
<dbReference type="Gene3D" id="1.10.8.1060">
    <property type="entry name" value="Corynebacterium glutamicum thioredoxin-dependent arsenate reductase, N-terminal domain"/>
    <property type="match status" value="1"/>
</dbReference>
<name>A0ABW6RSX7_9NOCA</name>
<evidence type="ECO:0000256" key="1">
    <source>
        <dbReference type="SAM" id="MobiDB-lite"/>
    </source>
</evidence>
<sequence length="477" mass="51179">MGTHSLREDKVAREREDKALRQLTDRLVADYTDTHAEQDVHTAIGAARSRFDGHAIRDFIPILVERVARRSLDGEPEPGAEPTEAEQESSAPRTAGSGIADRLRSAAMDLLPPPWSGRNLIGPVAAAIVVVVVVALAFGTGGSHQSTTAATPSVTTLHGVIGSEKLAYFNDPKVVSELARHGLRVHVEPAGSRQIATSVDLNKFDFAFPSSTPAAEVILRERNITTRYTPFSSPMAIATFKPIVDLLTAAGVVRPGPVPTLDMQRYLDLAGAGTQWNQLPGNTTYPVPKNILVSTTDPRSSNSAAMYLAIASYVANDNTIVRGATAEDNAVQKVSKLFVDQGYSDNSSKGPFDEYLSGGMGPMPMVLIYEAQFVEASVAGKITPDMVLMYPSPTVLSRHTLVPLNTEGDRLGKLLSTDPELQQLAAEHGFRTGDPAEFASVATEYHAPVTPQVVDVVDTPSYDTLQHLLDGVARAYN</sequence>